<dbReference type="SUPFAM" id="SSF46966">
    <property type="entry name" value="Spectrin repeat"/>
    <property type="match status" value="1"/>
</dbReference>
<keyword evidence="1" id="KW-0175">Coiled coil</keyword>
<reference evidence="5" key="1">
    <citation type="submission" date="2016-06" db="UniProtKB">
        <authorList>
            <consortium name="WormBaseParasite"/>
        </authorList>
    </citation>
    <scope>IDENTIFICATION</scope>
</reference>
<dbReference type="Pfam" id="PF00435">
    <property type="entry name" value="Spectrin"/>
    <property type="match status" value="1"/>
</dbReference>
<name>A0A182ERX6_ONCOC</name>
<dbReference type="EMBL" id="UYRW01006820">
    <property type="protein sequence ID" value="VDM94621.1"/>
    <property type="molecule type" value="Genomic_DNA"/>
</dbReference>
<evidence type="ECO:0000313" key="3">
    <source>
        <dbReference type="EMBL" id="VDM94621.1"/>
    </source>
</evidence>
<protein>
    <submittedName>
        <fullName evidence="5">Spectrin repeat containing, nuclear envelope 1b</fullName>
    </submittedName>
</protein>
<feature type="domain" description="DUF7799" evidence="2">
    <location>
        <begin position="100"/>
        <end position="211"/>
    </location>
</feature>
<organism evidence="5">
    <name type="scientific">Onchocerca ochengi</name>
    <name type="common">Filarial nematode worm</name>
    <dbReference type="NCBI Taxonomy" id="42157"/>
    <lineage>
        <taxon>Eukaryota</taxon>
        <taxon>Metazoa</taxon>
        <taxon>Ecdysozoa</taxon>
        <taxon>Nematoda</taxon>
        <taxon>Chromadorea</taxon>
        <taxon>Rhabditida</taxon>
        <taxon>Spirurina</taxon>
        <taxon>Spiruromorpha</taxon>
        <taxon>Filarioidea</taxon>
        <taxon>Onchocercidae</taxon>
        <taxon>Onchocerca</taxon>
    </lineage>
</organism>
<sequence length="320" mass="36509">SVGYGCLRIDEMQPRMLEVGESVEETNTLLATHEDLMHRLKSKEDQVEELLARADNLVIQQKEPDVHVYEAMAESLGIAWKELNRQLLMRGFLLTETKRFYELAKLHDEIGSKVRNMLHIMIQRPDADDINDTVLQIQQLIDNLIDVTASAVDSGADVITQIRVLGSMTDNVESVQETAQACLLIEKTMLKMAAEWELLEESWKNERSKREVQTDKSGAVLSQILSQIENIEKWLQEARTQLGDEQNINTLMQQVLKQHKTLKDIISTIDRSGADASLHERAMLLQTNLDTFLQEIKKKKDENDKVIAWIAAANIVSYRS</sequence>
<dbReference type="WBParaSite" id="nOo.2.0.1.t10894-RA">
    <property type="protein sequence ID" value="nOo.2.0.1.t10894-RA"/>
    <property type="gene ID" value="nOo.2.0.1.g10894"/>
</dbReference>
<evidence type="ECO:0000256" key="1">
    <source>
        <dbReference type="SAM" id="Coils"/>
    </source>
</evidence>
<accession>A0A182ERX6</accession>
<evidence type="ECO:0000313" key="4">
    <source>
        <dbReference type="Proteomes" id="UP000271087"/>
    </source>
</evidence>
<keyword evidence="4" id="KW-1185">Reference proteome</keyword>
<dbReference type="Proteomes" id="UP000271087">
    <property type="component" value="Unassembled WGS sequence"/>
</dbReference>
<gene>
    <name evidence="3" type="ORF">NOO_LOCUS10894</name>
</gene>
<dbReference type="AlphaFoldDB" id="A0A182ERX6"/>
<feature type="coiled-coil region" evidence="1">
    <location>
        <begin position="30"/>
        <end position="60"/>
    </location>
</feature>
<dbReference type="OrthoDB" id="114660at2759"/>
<dbReference type="Gene3D" id="1.20.58.60">
    <property type="match status" value="1"/>
</dbReference>
<evidence type="ECO:0000259" key="2">
    <source>
        <dbReference type="Pfam" id="PF25075"/>
    </source>
</evidence>
<dbReference type="InterPro" id="IPR002017">
    <property type="entry name" value="Spectrin_repeat"/>
</dbReference>
<reference evidence="3 4" key="2">
    <citation type="submission" date="2018-08" db="EMBL/GenBank/DDBJ databases">
        <authorList>
            <person name="Laetsch R D."/>
            <person name="Stevens L."/>
            <person name="Kumar S."/>
            <person name="Blaxter L. M."/>
        </authorList>
    </citation>
    <scope>NUCLEOTIDE SEQUENCE [LARGE SCALE GENOMIC DNA]</scope>
</reference>
<evidence type="ECO:0000313" key="5">
    <source>
        <dbReference type="WBParaSite" id="nOo.2.0.1.t10894-RA"/>
    </source>
</evidence>
<dbReference type="Pfam" id="PF25075">
    <property type="entry name" value="DUF7799"/>
    <property type="match status" value="1"/>
</dbReference>
<dbReference type="STRING" id="42157.A0A182ERX6"/>
<proteinExistence type="predicted"/>
<dbReference type="InterPro" id="IPR056701">
    <property type="entry name" value="DUF7799"/>
</dbReference>